<dbReference type="EMBL" id="JAWQEG010003747">
    <property type="protein sequence ID" value="KAK3864674.1"/>
    <property type="molecule type" value="Genomic_DNA"/>
</dbReference>
<evidence type="ECO:0000313" key="1">
    <source>
        <dbReference type="EMBL" id="KAK3864674.1"/>
    </source>
</evidence>
<keyword evidence="2" id="KW-1185">Reference proteome</keyword>
<sequence>MLSLTPATHLNLRLCNACHTSAPALPTPPPALSSLNLTTVLPSTCSLPHPYPHLYPPPQSPPLTSVHLSLMSLSCTFSFLNLTLSLTSPSTLHLSPAALSTLHLPCPHLHLLHPHLSPVSLCLPRASRPPGHRGIWNSYLRGCEA</sequence>
<dbReference type="Proteomes" id="UP001286313">
    <property type="component" value="Unassembled WGS sequence"/>
</dbReference>
<gene>
    <name evidence="1" type="ORF">Pcinc_029665</name>
</gene>
<comment type="caution">
    <text evidence="1">The sequence shown here is derived from an EMBL/GenBank/DDBJ whole genome shotgun (WGS) entry which is preliminary data.</text>
</comment>
<name>A0AAE1EZM2_PETCI</name>
<accession>A0AAE1EZM2</accession>
<protein>
    <submittedName>
        <fullName evidence="1">Uncharacterized protein</fullName>
    </submittedName>
</protein>
<reference evidence="1" key="1">
    <citation type="submission" date="2023-10" db="EMBL/GenBank/DDBJ databases">
        <title>Genome assemblies of two species of porcelain crab, Petrolisthes cinctipes and Petrolisthes manimaculis (Anomura: Porcellanidae).</title>
        <authorList>
            <person name="Angst P."/>
        </authorList>
    </citation>
    <scope>NUCLEOTIDE SEQUENCE</scope>
    <source>
        <strain evidence="1">PB745_01</strain>
        <tissue evidence="1">Gill</tissue>
    </source>
</reference>
<dbReference type="AlphaFoldDB" id="A0AAE1EZM2"/>
<organism evidence="1 2">
    <name type="scientific">Petrolisthes cinctipes</name>
    <name type="common">Flat porcelain crab</name>
    <dbReference type="NCBI Taxonomy" id="88211"/>
    <lineage>
        <taxon>Eukaryota</taxon>
        <taxon>Metazoa</taxon>
        <taxon>Ecdysozoa</taxon>
        <taxon>Arthropoda</taxon>
        <taxon>Crustacea</taxon>
        <taxon>Multicrustacea</taxon>
        <taxon>Malacostraca</taxon>
        <taxon>Eumalacostraca</taxon>
        <taxon>Eucarida</taxon>
        <taxon>Decapoda</taxon>
        <taxon>Pleocyemata</taxon>
        <taxon>Anomura</taxon>
        <taxon>Galatheoidea</taxon>
        <taxon>Porcellanidae</taxon>
        <taxon>Petrolisthes</taxon>
    </lineage>
</organism>
<proteinExistence type="predicted"/>
<evidence type="ECO:0000313" key="2">
    <source>
        <dbReference type="Proteomes" id="UP001286313"/>
    </source>
</evidence>